<sequence length="310" mass="33646">MDVTPGVDEVHQRLLDRILTGYYPVGSRLPSCRALAAEFGSNSSTVDRAIGRLASGGRVRTIPRRGNFVQEVQEAAVDARSVVAAQLDDVLLRARRLGFSGGELTTMVQVALERVDSMRRIAVVECNPRDLRQVQELVQRAIDVEVQPVLLSEAGGRVLDAEFDAVAVPIFHLNDVADLVRDLDQVIDLNLVASPTALRQLIGVRNVERLVVVAPSARGVQWMTALVGQYFPGQIDGVEIGRDDPALLDGAPVLVVNNAAQLPPDIADRVGRIIAIEWELDGRFTTALRARVENVISERAFVGVPGRSVS</sequence>
<dbReference type="SUPFAM" id="SSF46785">
    <property type="entry name" value="Winged helix' DNA-binding domain"/>
    <property type="match status" value="1"/>
</dbReference>
<dbReference type="EMBL" id="JAUHTC010000046">
    <property type="protein sequence ID" value="MDN4518700.1"/>
    <property type="molecule type" value="Genomic_DNA"/>
</dbReference>
<dbReference type="PANTHER" id="PTHR38445:SF9">
    <property type="entry name" value="HTH-TYPE TRANSCRIPTIONAL REPRESSOR YTRA"/>
    <property type="match status" value="1"/>
</dbReference>
<dbReference type="PROSITE" id="PS50949">
    <property type="entry name" value="HTH_GNTR"/>
    <property type="match status" value="1"/>
</dbReference>
<dbReference type="PANTHER" id="PTHR38445">
    <property type="entry name" value="HTH-TYPE TRANSCRIPTIONAL REPRESSOR YTRA"/>
    <property type="match status" value="1"/>
</dbReference>
<evidence type="ECO:0000313" key="6">
    <source>
        <dbReference type="Proteomes" id="UP001172687"/>
    </source>
</evidence>
<keyword evidence="3" id="KW-0804">Transcription</keyword>
<keyword evidence="2" id="KW-0238">DNA-binding</keyword>
<evidence type="ECO:0000259" key="4">
    <source>
        <dbReference type="PROSITE" id="PS50949"/>
    </source>
</evidence>
<dbReference type="InterPro" id="IPR000524">
    <property type="entry name" value="Tscrpt_reg_HTH_GntR"/>
</dbReference>
<dbReference type="InterPro" id="IPR036390">
    <property type="entry name" value="WH_DNA-bd_sf"/>
</dbReference>
<proteinExistence type="predicted"/>
<name>A0ABT8HD54_MYCAO</name>
<gene>
    <name evidence="5" type="ORF">QYF68_12815</name>
</gene>
<feature type="domain" description="HTH gntR-type" evidence="4">
    <location>
        <begin position="4"/>
        <end position="72"/>
    </location>
</feature>
<evidence type="ECO:0000256" key="3">
    <source>
        <dbReference type="ARBA" id="ARBA00023163"/>
    </source>
</evidence>
<dbReference type="Proteomes" id="UP001172687">
    <property type="component" value="Unassembled WGS sequence"/>
</dbReference>
<evidence type="ECO:0000256" key="1">
    <source>
        <dbReference type="ARBA" id="ARBA00023015"/>
    </source>
</evidence>
<dbReference type="InterPro" id="IPR036388">
    <property type="entry name" value="WH-like_DNA-bd_sf"/>
</dbReference>
<dbReference type="SMART" id="SM00345">
    <property type="entry name" value="HTH_GNTR"/>
    <property type="match status" value="1"/>
</dbReference>
<dbReference type="Pfam" id="PF00392">
    <property type="entry name" value="GntR"/>
    <property type="match status" value="1"/>
</dbReference>
<evidence type="ECO:0000256" key="2">
    <source>
        <dbReference type="ARBA" id="ARBA00023125"/>
    </source>
</evidence>
<keyword evidence="6" id="KW-1185">Reference proteome</keyword>
<dbReference type="RefSeq" id="WP_011780365.1">
    <property type="nucleotide sequence ID" value="NZ_CP070380.1"/>
</dbReference>
<dbReference type="CDD" id="cd07377">
    <property type="entry name" value="WHTH_GntR"/>
    <property type="match status" value="1"/>
</dbReference>
<accession>A0ABT8HD54</accession>
<comment type="caution">
    <text evidence="5">The sequence shown here is derived from an EMBL/GenBank/DDBJ whole genome shotgun (WGS) entry which is preliminary data.</text>
</comment>
<protein>
    <submittedName>
        <fullName evidence="5">GntR family transcriptional regulator</fullName>
    </submittedName>
</protein>
<evidence type="ECO:0000313" key="5">
    <source>
        <dbReference type="EMBL" id="MDN4518700.1"/>
    </source>
</evidence>
<reference evidence="5" key="1">
    <citation type="submission" date="2023-07" db="EMBL/GenBank/DDBJ databases">
        <title>Degradation of tert-butanol by M. austroafricanum TBA100.</title>
        <authorList>
            <person name="Helbich S."/>
            <person name="Vainshtein Y."/>
        </authorList>
    </citation>
    <scope>NUCLEOTIDE SEQUENCE</scope>
    <source>
        <strain evidence="5">TBA100</strain>
    </source>
</reference>
<keyword evidence="1" id="KW-0805">Transcription regulation</keyword>
<dbReference type="Gene3D" id="1.10.10.10">
    <property type="entry name" value="Winged helix-like DNA-binding domain superfamily/Winged helix DNA-binding domain"/>
    <property type="match status" value="1"/>
</dbReference>
<organism evidence="5 6">
    <name type="scientific">Mycolicibacterium austroafricanum</name>
    <name type="common">Mycobacterium austroafricanum</name>
    <dbReference type="NCBI Taxonomy" id="39687"/>
    <lineage>
        <taxon>Bacteria</taxon>
        <taxon>Bacillati</taxon>
        <taxon>Actinomycetota</taxon>
        <taxon>Actinomycetes</taxon>
        <taxon>Mycobacteriales</taxon>
        <taxon>Mycobacteriaceae</taxon>
        <taxon>Mycolicibacterium</taxon>
    </lineage>
</organism>